<accession>A0A4R1CLX3</accession>
<organism evidence="1 2">
    <name type="scientific">Nocardioides jejuensis</name>
    <dbReference type="NCBI Taxonomy" id="2502782"/>
    <lineage>
        <taxon>Bacteria</taxon>
        <taxon>Bacillati</taxon>
        <taxon>Actinomycetota</taxon>
        <taxon>Actinomycetes</taxon>
        <taxon>Propionibacteriales</taxon>
        <taxon>Nocardioidaceae</taxon>
        <taxon>Nocardioides</taxon>
    </lineage>
</organism>
<dbReference type="AlphaFoldDB" id="A0A4R1CLX3"/>
<dbReference type="Proteomes" id="UP000295453">
    <property type="component" value="Unassembled WGS sequence"/>
</dbReference>
<dbReference type="RefSeq" id="WP_131580765.1">
    <property type="nucleotide sequence ID" value="NZ_SJZJ01000001.1"/>
</dbReference>
<name>A0A4R1CLX3_9ACTN</name>
<evidence type="ECO:0000313" key="2">
    <source>
        <dbReference type="Proteomes" id="UP000295453"/>
    </source>
</evidence>
<proteinExistence type="predicted"/>
<dbReference type="OrthoDB" id="3243307at2"/>
<reference evidence="1 2" key="1">
    <citation type="submission" date="2019-03" db="EMBL/GenBank/DDBJ databases">
        <authorList>
            <person name="Kim M.K.M."/>
        </authorList>
    </citation>
    <scope>NUCLEOTIDE SEQUENCE [LARGE SCALE GENOMIC DNA]</scope>
    <source>
        <strain evidence="1 2">18JY15-6</strain>
    </source>
</reference>
<dbReference type="InterPro" id="IPR024524">
    <property type="entry name" value="DUF3800"/>
</dbReference>
<gene>
    <name evidence="1" type="ORF">EPD65_00275</name>
</gene>
<comment type="caution">
    <text evidence="1">The sequence shown here is derived from an EMBL/GenBank/DDBJ whole genome shotgun (WGS) entry which is preliminary data.</text>
</comment>
<protein>
    <submittedName>
        <fullName evidence="1">DUF3800 domain-containing protein</fullName>
    </submittedName>
</protein>
<sequence>MAKIVYIDETGSAGRGAKQQDLLTVVGVLAPADRVRDLDSALRAIEKTHFQLMRIAPREFHGVEIWNGTGQWASKTPPERLSVLEDVISLIPQFDIHIAHASIHKPRLASRWGADGLDRAYLLALQFLLEKVDAFGSEVKIVVADEAKEHQLTAAKMVGDLRNMGYGEVSGRVLSTIVDTVHFVDSKLCAGVQLADVIAYLMQRTDRGTENHPDVQAARTRMMAVIRDHTVTWREPWPRAPQ</sequence>
<keyword evidence="2" id="KW-1185">Reference proteome</keyword>
<dbReference type="Pfam" id="PF12686">
    <property type="entry name" value="DUF3800"/>
    <property type="match status" value="1"/>
</dbReference>
<evidence type="ECO:0000313" key="1">
    <source>
        <dbReference type="EMBL" id="TCJ31048.1"/>
    </source>
</evidence>
<dbReference type="EMBL" id="SJZJ01000001">
    <property type="protein sequence ID" value="TCJ31048.1"/>
    <property type="molecule type" value="Genomic_DNA"/>
</dbReference>